<dbReference type="AlphaFoldDB" id="A0AAI8G4Q0"/>
<feature type="compositionally biased region" description="Polar residues" evidence="1">
    <location>
        <begin position="114"/>
        <end position="131"/>
    </location>
</feature>
<dbReference type="RefSeq" id="WP_006260515.1">
    <property type="nucleotide sequence ID" value="NZ_CP013690.1"/>
</dbReference>
<accession>A0AAI8G4Q0</accession>
<organism evidence="2 3">
    <name type="scientific">Myroides odoratimimus</name>
    <dbReference type="NCBI Taxonomy" id="76832"/>
    <lineage>
        <taxon>Bacteria</taxon>
        <taxon>Pseudomonadati</taxon>
        <taxon>Bacteroidota</taxon>
        <taxon>Flavobacteriia</taxon>
        <taxon>Flavobacteriales</taxon>
        <taxon>Flavobacteriaceae</taxon>
        <taxon>Myroides</taxon>
    </lineage>
</organism>
<dbReference type="EMBL" id="CP013690">
    <property type="protein sequence ID" value="ALU25948.1"/>
    <property type="molecule type" value="Genomic_DNA"/>
</dbReference>
<feature type="region of interest" description="Disordered" evidence="1">
    <location>
        <begin position="110"/>
        <end position="141"/>
    </location>
</feature>
<proteinExistence type="predicted"/>
<evidence type="ECO:0000256" key="1">
    <source>
        <dbReference type="SAM" id="MobiDB-lite"/>
    </source>
</evidence>
<name>A0AAI8G4Q0_9FLAO</name>
<reference evidence="2 3" key="1">
    <citation type="journal article" date="2016" name="J. Zhejiang Univ. Sci. B">
        <title>Antibiotic resistance mechanisms of Myroides sp.</title>
        <authorList>
            <person name="Hu S."/>
            <person name="Yuan S."/>
            <person name="Qu H."/>
            <person name="Jiang T."/>
            <person name="Zhou Y."/>
            <person name="Wang M."/>
            <person name="Ming D."/>
        </authorList>
    </citation>
    <scope>NUCLEOTIDE SEQUENCE [LARGE SCALE GENOMIC DNA]</scope>
    <source>
        <strain evidence="2 3">PR63039</strain>
    </source>
</reference>
<dbReference type="KEGG" id="mod:AS202_07240"/>
<gene>
    <name evidence="2" type="ORF">AS202_07240</name>
</gene>
<sequence>MKNINYIKHLNFWFELLKDNPAVKPTHVSLYIALFQQWNLNHFTETFIINRPELMSLSKIGSKTTYSKCLQEMVDWGWIVYTPSTSSYSNSVMKIIYTLDIIERHKKIKKAKSDTSSPKNGTVHQSTTCPESGTLEEVSTCPESGTSRGLVVGHIYKTINNKQKHININNSTISKYDEAL</sequence>
<evidence type="ECO:0000313" key="3">
    <source>
        <dbReference type="Proteomes" id="UP000069030"/>
    </source>
</evidence>
<protein>
    <submittedName>
        <fullName evidence="2">Uncharacterized protein</fullName>
    </submittedName>
</protein>
<evidence type="ECO:0000313" key="2">
    <source>
        <dbReference type="EMBL" id="ALU25948.1"/>
    </source>
</evidence>
<dbReference type="Proteomes" id="UP000069030">
    <property type="component" value="Chromosome"/>
</dbReference>